<comment type="subunit">
    <text evidence="2">Homodimer.</text>
</comment>
<gene>
    <name evidence="11" type="ORF">HPB48_022653</name>
</gene>
<comment type="caution">
    <text evidence="11">The sequence shown here is derived from an EMBL/GenBank/DDBJ whole genome shotgun (WGS) entry which is preliminary data.</text>
</comment>
<dbReference type="Gene3D" id="3.40.640.10">
    <property type="entry name" value="Type I PLP-dependent aspartate aminotransferase-like (Major domain)"/>
    <property type="match status" value="1"/>
</dbReference>
<evidence type="ECO:0000256" key="1">
    <source>
        <dbReference type="ARBA" id="ARBA00001933"/>
    </source>
</evidence>
<evidence type="ECO:0000256" key="4">
    <source>
        <dbReference type="ARBA" id="ARBA00022679"/>
    </source>
</evidence>
<dbReference type="InterPro" id="IPR000796">
    <property type="entry name" value="Asp_trans"/>
</dbReference>
<keyword evidence="12" id="KW-1185">Reference proteome</keyword>
<dbReference type="InterPro" id="IPR015421">
    <property type="entry name" value="PyrdxlP-dep_Trfase_major"/>
</dbReference>
<dbReference type="PANTHER" id="PTHR11879">
    <property type="entry name" value="ASPARTATE AMINOTRANSFERASE"/>
    <property type="match status" value="1"/>
</dbReference>
<evidence type="ECO:0000256" key="10">
    <source>
        <dbReference type="ARBA" id="ARBA00042891"/>
    </source>
</evidence>
<reference evidence="11 12" key="1">
    <citation type="journal article" date="2020" name="Cell">
        <title>Large-Scale Comparative Analyses of Tick Genomes Elucidate Their Genetic Diversity and Vector Capacities.</title>
        <authorList>
            <consortium name="Tick Genome and Microbiome Consortium (TIGMIC)"/>
            <person name="Jia N."/>
            <person name="Wang J."/>
            <person name="Shi W."/>
            <person name="Du L."/>
            <person name="Sun Y."/>
            <person name="Zhan W."/>
            <person name="Jiang J.F."/>
            <person name="Wang Q."/>
            <person name="Zhang B."/>
            <person name="Ji P."/>
            <person name="Bell-Sakyi L."/>
            <person name="Cui X.M."/>
            <person name="Yuan T.T."/>
            <person name="Jiang B.G."/>
            <person name="Yang W.F."/>
            <person name="Lam T.T."/>
            <person name="Chang Q.C."/>
            <person name="Ding S.J."/>
            <person name="Wang X.J."/>
            <person name="Zhu J.G."/>
            <person name="Ruan X.D."/>
            <person name="Zhao L."/>
            <person name="Wei J.T."/>
            <person name="Ye R.Z."/>
            <person name="Que T.C."/>
            <person name="Du C.H."/>
            <person name="Zhou Y.H."/>
            <person name="Cheng J.X."/>
            <person name="Dai P.F."/>
            <person name="Guo W.B."/>
            <person name="Han X.H."/>
            <person name="Huang E.J."/>
            <person name="Li L.F."/>
            <person name="Wei W."/>
            <person name="Gao Y.C."/>
            <person name="Liu J.Z."/>
            <person name="Shao H.Z."/>
            <person name="Wang X."/>
            <person name="Wang C.C."/>
            <person name="Yang T.C."/>
            <person name="Huo Q.B."/>
            <person name="Li W."/>
            <person name="Chen H.Y."/>
            <person name="Chen S.E."/>
            <person name="Zhou L.G."/>
            <person name="Ni X.B."/>
            <person name="Tian J.H."/>
            <person name="Sheng Y."/>
            <person name="Liu T."/>
            <person name="Pan Y.S."/>
            <person name="Xia L.Y."/>
            <person name="Li J."/>
            <person name="Zhao F."/>
            <person name="Cao W.C."/>
        </authorList>
    </citation>
    <scope>NUCLEOTIDE SEQUENCE [LARGE SCALE GENOMIC DNA]</scope>
    <source>
        <strain evidence="11">HaeL-2018</strain>
    </source>
</reference>
<evidence type="ECO:0000256" key="5">
    <source>
        <dbReference type="ARBA" id="ARBA00022898"/>
    </source>
</evidence>
<keyword evidence="5" id="KW-0663">Pyridoxal phosphate</keyword>
<proteinExistence type="predicted"/>
<dbReference type="VEuPathDB" id="VectorBase:HLOH_052598"/>
<evidence type="ECO:0000313" key="11">
    <source>
        <dbReference type="EMBL" id="KAH9379839.1"/>
    </source>
</evidence>
<evidence type="ECO:0000256" key="2">
    <source>
        <dbReference type="ARBA" id="ARBA00011738"/>
    </source>
</evidence>
<evidence type="ECO:0000256" key="9">
    <source>
        <dbReference type="ARBA" id="ARBA00042867"/>
    </source>
</evidence>
<dbReference type="InterPro" id="IPR015424">
    <property type="entry name" value="PyrdxlP-dep_Trfase"/>
</dbReference>
<organism evidence="11 12">
    <name type="scientific">Haemaphysalis longicornis</name>
    <name type="common">Bush tick</name>
    <dbReference type="NCBI Taxonomy" id="44386"/>
    <lineage>
        <taxon>Eukaryota</taxon>
        <taxon>Metazoa</taxon>
        <taxon>Ecdysozoa</taxon>
        <taxon>Arthropoda</taxon>
        <taxon>Chelicerata</taxon>
        <taxon>Arachnida</taxon>
        <taxon>Acari</taxon>
        <taxon>Parasitiformes</taxon>
        <taxon>Ixodida</taxon>
        <taxon>Ixodoidea</taxon>
        <taxon>Ixodidae</taxon>
        <taxon>Haemaphysalinae</taxon>
        <taxon>Haemaphysalis</taxon>
    </lineage>
</organism>
<name>A0A9J6GZG1_HAELO</name>
<dbReference type="SUPFAM" id="SSF53383">
    <property type="entry name" value="PLP-dependent transferases"/>
    <property type="match status" value="1"/>
</dbReference>
<dbReference type="AlphaFoldDB" id="A0A9J6GZG1"/>
<accession>A0A9J6GZG1</accession>
<dbReference type="OrthoDB" id="6752799at2759"/>
<evidence type="ECO:0000313" key="12">
    <source>
        <dbReference type="Proteomes" id="UP000821853"/>
    </source>
</evidence>
<comment type="cofactor">
    <cofactor evidence="1">
        <name>pyridoxal 5'-phosphate</name>
        <dbReference type="ChEBI" id="CHEBI:597326"/>
    </cofactor>
</comment>
<dbReference type="PANTHER" id="PTHR11879:SF22">
    <property type="entry name" value="ASPARTATE AMINOTRANSFERASE, MITOCHONDRIAL"/>
    <property type="match status" value="1"/>
</dbReference>
<protein>
    <recommendedName>
        <fullName evidence="6">Aspartate aminotransferase, mitochondrial</fullName>
    </recommendedName>
    <alternativeName>
        <fullName evidence="7">Kynurenine aminotransferase 4</fullName>
    </alternativeName>
    <alternativeName>
        <fullName evidence="10">Kynurenine aminotransferase IV</fullName>
    </alternativeName>
    <alternativeName>
        <fullName evidence="9">Kynurenine--oxoglutarate transaminase 4</fullName>
    </alternativeName>
    <alternativeName>
        <fullName evidence="8">Kynurenine--oxoglutarate transaminase IV</fullName>
    </alternativeName>
</protein>
<dbReference type="GO" id="GO:0006520">
    <property type="term" value="P:amino acid metabolic process"/>
    <property type="evidence" value="ECO:0007669"/>
    <property type="project" value="InterPro"/>
</dbReference>
<evidence type="ECO:0000256" key="3">
    <source>
        <dbReference type="ARBA" id="ARBA00022576"/>
    </source>
</evidence>
<dbReference type="Proteomes" id="UP000821853">
    <property type="component" value="Chromosome 8"/>
</dbReference>
<sequence length="74" mass="8178">MTGQAVRVAASATEAAPADERIGNLLLVINDKDELTTVLSQIRLLIRGNYCCPPNHSAHIITIVLKSPEYFEEW</sequence>
<dbReference type="GO" id="GO:0004069">
    <property type="term" value="F:L-aspartate:2-oxoglutarate aminotransferase activity"/>
    <property type="evidence" value="ECO:0007669"/>
    <property type="project" value="UniProtKB-EC"/>
</dbReference>
<evidence type="ECO:0000256" key="7">
    <source>
        <dbReference type="ARBA" id="ARBA00041257"/>
    </source>
</evidence>
<keyword evidence="3" id="KW-0032">Aminotransferase</keyword>
<dbReference type="EMBL" id="JABSTR010000010">
    <property type="protein sequence ID" value="KAH9379839.1"/>
    <property type="molecule type" value="Genomic_DNA"/>
</dbReference>
<evidence type="ECO:0000256" key="6">
    <source>
        <dbReference type="ARBA" id="ARBA00040891"/>
    </source>
</evidence>
<evidence type="ECO:0000256" key="8">
    <source>
        <dbReference type="ARBA" id="ARBA00041746"/>
    </source>
</evidence>
<keyword evidence="4" id="KW-0808">Transferase</keyword>